<dbReference type="EMBL" id="KR029610">
    <property type="protein sequence ID" value="AKH48829.1"/>
    <property type="molecule type" value="Genomic_DNA"/>
</dbReference>
<name>A0A0F7L895_9VIRU</name>
<reference evidence="2" key="2">
    <citation type="submission" date="2015-03" db="EMBL/GenBank/DDBJ databases">
        <authorList>
            <person name="Chow C.-E.T."/>
            <person name="Winget D.M."/>
            <person name="White R.A.III."/>
            <person name="Hallam S.J."/>
            <person name="Suttle C.A."/>
        </authorList>
    </citation>
    <scope>NUCLEOTIDE SEQUENCE</scope>
    <source>
        <strain evidence="2">Oxic3_4</strain>
    </source>
</reference>
<feature type="region of interest" description="Disordered" evidence="1">
    <location>
        <begin position="1"/>
        <end position="30"/>
    </location>
</feature>
<evidence type="ECO:0000313" key="2">
    <source>
        <dbReference type="EMBL" id="AKH48829.1"/>
    </source>
</evidence>
<protein>
    <submittedName>
        <fullName evidence="2">Gp47</fullName>
    </submittedName>
</protein>
<reference evidence="2" key="1">
    <citation type="journal article" date="2015" name="Front. Microbiol.">
        <title>Combining genomic sequencing methods to explore viral diversity and reveal potential virus-host interactions.</title>
        <authorList>
            <person name="Chow C.E."/>
            <person name="Winget D.M."/>
            <person name="White R.A.III."/>
            <person name="Hallam S.J."/>
            <person name="Suttle C.A."/>
        </authorList>
    </citation>
    <scope>NUCLEOTIDE SEQUENCE</scope>
    <source>
        <strain evidence="2">Oxic3_4</strain>
    </source>
</reference>
<accession>A0A0F7L895</accession>
<evidence type="ECO:0000256" key="1">
    <source>
        <dbReference type="SAM" id="MobiDB-lite"/>
    </source>
</evidence>
<proteinExistence type="predicted"/>
<sequence>MPVGLPPRPQRQAPRKHPYTYRAMQDKPCRMGRARHTPLLLLYQPHHYRT</sequence>
<organism evidence="2">
    <name type="scientific">uncultured marine virus</name>
    <dbReference type="NCBI Taxonomy" id="186617"/>
    <lineage>
        <taxon>Viruses</taxon>
        <taxon>environmental samples</taxon>
    </lineage>
</organism>